<dbReference type="PROSITE" id="PS50102">
    <property type="entry name" value="RRM"/>
    <property type="match status" value="3"/>
</dbReference>
<keyword evidence="7" id="KW-1185">Reference proteome</keyword>
<dbReference type="Pfam" id="PF04564">
    <property type="entry name" value="U-box"/>
    <property type="match status" value="1"/>
</dbReference>
<dbReference type="GO" id="GO:0003729">
    <property type="term" value="F:mRNA binding"/>
    <property type="evidence" value="ECO:0007669"/>
    <property type="project" value="TreeGrafter"/>
</dbReference>
<proteinExistence type="predicted"/>
<dbReference type="InterPro" id="IPR059179">
    <property type="entry name" value="MLKL-like_MCAfunc"/>
</dbReference>
<dbReference type="InterPro" id="IPR050502">
    <property type="entry name" value="Euk_RNA-bind_prot"/>
</dbReference>
<dbReference type="PANTHER" id="PTHR48025">
    <property type="entry name" value="OS02G0815200 PROTEIN"/>
    <property type="match status" value="1"/>
</dbReference>
<dbReference type="Gene3D" id="3.30.70.330">
    <property type="match status" value="3"/>
</dbReference>
<dbReference type="InterPro" id="IPR045210">
    <property type="entry name" value="RING-Ubox_PUB"/>
</dbReference>
<evidence type="ECO:0000256" key="2">
    <source>
        <dbReference type="PROSITE-ProRule" id="PRU00176"/>
    </source>
</evidence>
<keyword evidence="1 2" id="KW-0694">RNA-binding</keyword>
<dbReference type="InterPro" id="IPR036537">
    <property type="entry name" value="Adaptor_Cbl_N_dom_sf"/>
</dbReference>
<evidence type="ECO:0000259" key="4">
    <source>
        <dbReference type="PROSITE" id="PS50102"/>
    </source>
</evidence>
<name>A0A8S1J995_9CHLO</name>
<dbReference type="Gene3D" id="1.20.930.20">
    <property type="entry name" value="Adaptor protein Cbl, N-terminal domain"/>
    <property type="match status" value="1"/>
</dbReference>
<dbReference type="PROSITE" id="PS51698">
    <property type="entry name" value="U_BOX"/>
    <property type="match status" value="1"/>
</dbReference>
<evidence type="ECO:0000256" key="1">
    <source>
        <dbReference type="ARBA" id="ARBA00022884"/>
    </source>
</evidence>
<dbReference type="InterPro" id="IPR035979">
    <property type="entry name" value="RBD_domain_sf"/>
</dbReference>
<evidence type="ECO:0000313" key="7">
    <source>
        <dbReference type="Proteomes" id="UP000708148"/>
    </source>
</evidence>
<dbReference type="EMBL" id="CAJHUC010002474">
    <property type="protein sequence ID" value="CAD7703875.1"/>
    <property type="molecule type" value="Genomic_DNA"/>
</dbReference>
<dbReference type="PANTHER" id="PTHR48025:SF1">
    <property type="entry name" value="RRM DOMAIN-CONTAINING PROTEIN"/>
    <property type="match status" value="1"/>
</dbReference>
<feature type="domain" description="RRM" evidence="4">
    <location>
        <begin position="347"/>
        <end position="424"/>
    </location>
</feature>
<evidence type="ECO:0000313" key="6">
    <source>
        <dbReference type="EMBL" id="CAD7703875.1"/>
    </source>
</evidence>
<dbReference type="GO" id="GO:0005634">
    <property type="term" value="C:nucleus"/>
    <property type="evidence" value="ECO:0007669"/>
    <property type="project" value="TreeGrafter"/>
</dbReference>
<protein>
    <submittedName>
        <fullName evidence="6">Uncharacterized protein</fullName>
    </submittedName>
</protein>
<dbReference type="Gene3D" id="3.30.40.10">
    <property type="entry name" value="Zinc/RING finger domain, C3HC4 (zinc finger)"/>
    <property type="match status" value="1"/>
</dbReference>
<organism evidence="6 7">
    <name type="scientific">Ostreobium quekettii</name>
    <dbReference type="NCBI Taxonomy" id="121088"/>
    <lineage>
        <taxon>Eukaryota</taxon>
        <taxon>Viridiplantae</taxon>
        <taxon>Chlorophyta</taxon>
        <taxon>core chlorophytes</taxon>
        <taxon>Ulvophyceae</taxon>
        <taxon>TCBD clade</taxon>
        <taxon>Bryopsidales</taxon>
        <taxon>Ostreobineae</taxon>
        <taxon>Ostreobiaceae</taxon>
        <taxon>Ostreobium</taxon>
    </lineage>
</organism>
<dbReference type="Pfam" id="PF00076">
    <property type="entry name" value="RRM_1"/>
    <property type="match status" value="3"/>
</dbReference>
<feature type="region of interest" description="Disordered" evidence="3">
    <location>
        <begin position="325"/>
        <end position="348"/>
    </location>
</feature>
<dbReference type="SMART" id="SM00360">
    <property type="entry name" value="RRM"/>
    <property type="match status" value="3"/>
</dbReference>
<evidence type="ECO:0000259" key="5">
    <source>
        <dbReference type="PROSITE" id="PS51698"/>
    </source>
</evidence>
<dbReference type="GO" id="GO:0007166">
    <property type="term" value="P:cell surface receptor signaling pathway"/>
    <property type="evidence" value="ECO:0007669"/>
    <property type="project" value="InterPro"/>
</dbReference>
<comment type="caution">
    <text evidence="6">The sequence shown here is derived from an EMBL/GenBank/DDBJ whole genome shotgun (WGS) entry which is preliminary data.</text>
</comment>
<dbReference type="AlphaFoldDB" id="A0A8S1J995"/>
<dbReference type="InterPro" id="IPR003613">
    <property type="entry name" value="Ubox_domain"/>
</dbReference>
<dbReference type="CDD" id="cd16664">
    <property type="entry name" value="RING-Ubox_PUB"/>
    <property type="match status" value="1"/>
</dbReference>
<feature type="domain" description="U-box" evidence="5">
    <location>
        <begin position="246"/>
        <end position="321"/>
    </location>
</feature>
<dbReference type="GO" id="GO:0016567">
    <property type="term" value="P:protein ubiquitination"/>
    <property type="evidence" value="ECO:0007669"/>
    <property type="project" value="InterPro"/>
</dbReference>
<reference evidence="6" key="1">
    <citation type="submission" date="2020-12" db="EMBL/GenBank/DDBJ databases">
        <authorList>
            <person name="Iha C."/>
        </authorList>
    </citation>
    <scope>NUCLEOTIDE SEQUENCE</scope>
</reference>
<feature type="domain" description="RRM" evidence="4">
    <location>
        <begin position="563"/>
        <end position="642"/>
    </location>
</feature>
<dbReference type="InterPro" id="IPR012677">
    <property type="entry name" value="Nucleotide-bd_a/b_plait_sf"/>
</dbReference>
<dbReference type="SMART" id="SM00504">
    <property type="entry name" value="Ubox"/>
    <property type="match status" value="1"/>
</dbReference>
<accession>A0A8S1J995</accession>
<dbReference type="CDD" id="cd00590">
    <property type="entry name" value="RRM_SF"/>
    <property type="match status" value="3"/>
</dbReference>
<dbReference type="CDD" id="cd21037">
    <property type="entry name" value="MLKL_NTD"/>
    <property type="match status" value="1"/>
</dbReference>
<sequence length="648" mass="71603">MPSIGKDILDLIEGMEKHPKSQNIQKCHRLLDSIQTLKPWIRRAMEPPLQPSPPALASFYRLKVALREASGLVARAGSMGSLAAFVQADEVKDEFTSVSRWLADSIADVHLKELGFQDGAGVQLDAEGLAEQLRGMEYELELSNEKLRRYKEMRSILGEMSTKRTSPEEGTALLSELFGDVFGENKIKEELLTFFDEIASAIFRARARPLGSLDAHLDETSLGRVQQAICDLMTPKTPSTPPQNSEIPADLLCPITHKLMENPTMLVETGHTYDAEAIENWLAQGNRTCPTTEQPLSSTKTVINIAIKRMVEDWKEKNLDYGVPSPTAYNRGHQTPEPPGPPGHSSTNLKLNHLASWVSEAALRNLFQKYGTVTSCIVRPPNHPSGHKFGFVELATTEQAEAAIAGMNGYLMGDLKMEVKFAKIGGRGHPQAQGRARGSSPYSTGRDSRRRGESSSHTPALDPKEKRNLYVNHLPHWVDEAQLKNLFQEHGTITSSRLMNQHPGESTKYGFVEFATVAQAMAAIDRLNGYSMGDQKLVVRTAKCKREAPSSEPPPQAAHTGGAKLYINGFPPQWSEKDLESVFKTAGNVRECRVVRRNNEGGGAYGFVTMGSAEDAAEAIEVWHNKCHRDCTRPLNVRYANTPGTRGW</sequence>
<dbReference type="InterPro" id="IPR000504">
    <property type="entry name" value="RRM_dom"/>
</dbReference>
<dbReference type="GO" id="GO:0004842">
    <property type="term" value="F:ubiquitin-protein transferase activity"/>
    <property type="evidence" value="ECO:0007669"/>
    <property type="project" value="InterPro"/>
</dbReference>
<dbReference type="OrthoDB" id="266138at2759"/>
<dbReference type="SUPFAM" id="SSF54928">
    <property type="entry name" value="RNA-binding domain, RBD"/>
    <property type="match status" value="3"/>
</dbReference>
<dbReference type="SUPFAM" id="SSF57850">
    <property type="entry name" value="RING/U-box"/>
    <property type="match status" value="1"/>
</dbReference>
<dbReference type="InterPro" id="IPR013083">
    <property type="entry name" value="Znf_RING/FYVE/PHD"/>
</dbReference>
<feature type="region of interest" description="Disordered" evidence="3">
    <location>
        <begin position="426"/>
        <end position="466"/>
    </location>
</feature>
<dbReference type="Proteomes" id="UP000708148">
    <property type="component" value="Unassembled WGS sequence"/>
</dbReference>
<evidence type="ECO:0000256" key="3">
    <source>
        <dbReference type="SAM" id="MobiDB-lite"/>
    </source>
</evidence>
<gene>
    <name evidence="6" type="ORF">OSTQU699_LOCUS9232</name>
</gene>
<feature type="domain" description="RRM" evidence="4">
    <location>
        <begin position="467"/>
        <end position="544"/>
    </location>
</feature>